<name>A0A0B4XRG0_9GAMM</name>
<organism evidence="2 3">
    <name type="scientific">Isoalcanivorax pacificus W11-5</name>
    <dbReference type="NCBI Taxonomy" id="391936"/>
    <lineage>
        <taxon>Bacteria</taxon>
        <taxon>Pseudomonadati</taxon>
        <taxon>Pseudomonadota</taxon>
        <taxon>Gammaproteobacteria</taxon>
        <taxon>Oceanospirillales</taxon>
        <taxon>Alcanivoracaceae</taxon>
        <taxon>Isoalcanivorax</taxon>
    </lineage>
</organism>
<gene>
    <name evidence="2" type="ORF">S7S_12930</name>
</gene>
<sequence>MSPDRPERRGRGRRPASETERKDRVIQTRVPRDLETTLRDAAERERVSVSHLIRHVLEDTFNLVDNIVADSASLVGNVTRDARRLAASARGQVPADKPLVPAAEGGDTARELLASVDAWQDVIVNRPGHCIQCGADLPRGQHAFRGLSDQPGTPAVWLCGHCLNNL</sequence>
<dbReference type="OrthoDB" id="6077054at2"/>
<dbReference type="AlphaFoldDB" id="A0A0B4XRG0"/>
<evidence type="ECO:0000313" key="2">
    <source>
        <dbReference type="EMBL" id="AJD48998.1"/>
    </source>
</evidence>
<dbReference type="KEGG" id="apac:S7S_12930"/>
<dbReference type="RefSeq" id="WP_008738501.1">
    <property type="nucleotide sequence ID" value="NZ_CP004387.1"/>
</dbReference>
<dbReference type="Proteomes" id="UP000006764">
    <property type="component" value="Chromosome"/>
</dbReference>
<accession>A0A0B4XRG0</accession>
<dbReference type="EMBL" id="CP004387">
    <property type="protein sequence ID" value="AJD48998.1"/>
    <property type="molecule type" value="Genomic_DNA"/>
</dbReference>
<proteinExistence type="predicted"/>
<dbReference type="STRING" id="391936.S7S_12930"/>
<protein>
    <submittedName>
        <fullName evidence="2">Uncharacterized protein</fullName>
    </submittedName>
</protein>
<reference evidence="2 3" key="1">
    <citation type="journal article" date="2012" name="J. Bacteriol.">
        <title>Genome sequence of an alkane-degrading bacterium, Alcanivorax pacificus type strain W11-5, isolated from deep sea sediment.</title>
        <authorList>
            <person name="Lai Q."/>
            <person name="Shao Z."/>
        </authorList>
    </citation>
    <scope>NUCLEOTIDE SEQUENCE [LARGE SCALE GENOMIC DNA]</scope>
    <source>
        <strain evidence="2 3">W11-5</strain>
    </source>
</reference>
<evidence type="ECO:0000313" key="3">
    <source>
        <dbReference type="Proteomes" id="UP000006764"/>
    </source>
</evidence>
<feature type="region of interest" description="Disordered" evidence="1">
    <location>
        <begin position="1"/>
        <end position="25"/>
    </location>
</feature>
<dbReference type="HOGENOM" id="CLU_1599253_0_0_6"/>
<keyword evidence="3" id="KW-1185">Reference proteome</keyword>
<evidence type="ECO:0000256" key="1">
    <source>
        <dbReference type="SAM" id="MobiDB-lite"/>
    </source>
</evidence>